<proteinExistence type="predicted"/>
<dbReference type="HOGENOM" id="CLU_2641820_0_0_1"/>
<dbReference type="OrthoDB" id="20872at2759"/>
<accession>A0A072UTG9</accession>
<dbReference type="Proteomes" id="UP000265566">
    <property type="component" value="Chromosome 3"/>
</dbReference>
<dbReference type="EMBL" id="PSQE01000003">
    <property type="protein sequence ID" value="RHN66055.1"/>
    <property type="molecule type" value="Genomic_DNA"/>
</dbReference>
<organism evidence="1 4">
    <name type="scientific">Medicago truncatula</name>
    <name type="common">Barrel medic</name>
    <name type="synonym">Medicago tribuloides</name>
    <dbReference type="NCBI Taxonomy" id="3880"/>
    <lineage>
        <taxon>Eukaryota</taxon>
        <taxon>Viridiplantae</taxon>
        <taxon>Streptophyta</taxon>
        <taxon>Embryophyta</taxon>
        <taxon>Tracheophyta</taxon>
        <taxon>Spermatophyta</taxon>
        <taxon>Magnoliopsida</taxon>
        <taxon>eudicotyledons</taxon>
        <taxon>Gunneridae</taxon>
        <taxon>Pentapetalae</taxon>
        <taxon>rosids</taxon>
        <taxon>fabids</taxon>
        <taxon>Fabales</taxon>
        <taxon>Fabaceae</taxon>
        <taxon>Papilionoideae</taxon>
        <taxon>50 kb inversion clade</taxon>
        <taxon>NPAAA clade</taxon>
        <taxon>Hologalegina</taxon>
        <taxon>IRL clade</taxon>
        <taxon>Trifolieae</taxon>
        <taxon>Medicago</taxon>
    </lineage>
</organism>
<reference evidence="1 4" key="2">
    <citation type="journal article" date="2014" name="BMC Genomics">
        <title>An improved genome release (version Mt4.0) for the model legume Medicago truncatula.</title>
        <authorList>
            <person name="Tang H."/>
            <person name="Krishnakumar V."/>
            <person name="Bidwell S."/>
            <person name="Rosen B."/>
            <person name="Chan A."/>
            <person name="Zhou S."/>
            <person name="Gentzbittel L."/>
            <person name="Childs K.L."/>
            <person name="Yandell M."/>
            <person name="Gundlach H."/>
            <person name="Mayer K.F."/>
            <person name="Schwartz D.C."/>
            <person name="Town C.D."/>
        </authorList>
    </citation>
    <scope>GENOME REANNOTATION</scope>
    <source>
        <strain evidence="1">A17</strain>
        <strain evidence="3 4">cv. Jemalong A17</strain>
    </source>
</reference>
<sequence>MNNKGFLHLKSLNWLCITYCPSLESLPEKEDVPNSLSRLRIYDCGIIKEKYEKEGGECWHTISHIPNVRIDRIWQEK</sequence>
<reference evidence="3" key="3">
    <citation type="submission" date="2015-04" db="UniProtKB">
        <authorList>
            <consortium name="EnsemblPlants"/>
        </authorList>
    </citation>
    <scope>IDENTIFICATION</scope>
    <source>
        <strain evidence="3">cv. Jemalong A17</strain>
    </source>
</reference>
<dbReference type="EnsemblPlants" id="KEH33149">
    <property type="protein sequence ID" value="KEH33149"/>
    <property type="gene ID" value="MTR_3g024450"/>
</dbReference>
<dbReference type="Proteomes" id="UP000002051">
    <property type="component" value="Chromosome 3"/>
</dbReference>
<evidence type="ECO:0000313" key="3">
    <source>
        <dbReference type="EnsemblPlants" id="KEH33149"/>
    </source>
</evidence>
<reference evidence="1 4" key="1">
    <citation type="journal article" date="2011" name="Nature">
        <title>The Medicago genome provides insight into the evolution of rhizobial symbioses.</title>
        <authorList>
            <person name="Young N.D."/>
            <person name="Debelle F."/>
            <person name="Oldroyd G.E."/>
            <person name="Geurts R."/>
            <person name="Cannon S.B."/>
            <person name="Udvardi M.K."/>
            <person name="Benedito V.A."/>
            <person name="Mayer K.F."/>
            <person name="Gouzy J."/>
            <person name="Schoof H."/>
            <person name="Van de Peer Y."/>
            <person name="Proost S."/>
            <person name="Cook D.R."/>
            <person name="Meyers B.C."/>
            <person name="Spannagl M."/>
            <person name="Cheung F."/>
            <person name="De Mita S."/>
            <person name="Krishnakumar V."/>
            <person name="Gundlach H."/>
            <person name="Zhou S."/>
            <person name="Mudge J."/>
            <person name="Bharti A.K."/>
            <person name="Murray J.D."/>
            <person name="Naoumkina M.A."/>
            <person name="Rosen B."/>
            <person name="Silverstein K.A."/>
            <person name="Tang H."/>
            <person name="Rombauts S."/>
            <person name="Zhao P.X."/>
            <person name="Zhou P."/>
            <person name="Barbe V."/>
            <person name="Bardou P."/>
            <person name="Bechner M."/>
            <person name="Bellec A."/>
            <person name="Berger A."/>
            <person name="Berges H."/>
            <person name="Bidwell S."/>
            <person name="Bisseling T."/>
            <person name="Choisne N."/>
            <person name="Couloux A."/>
            <person name="Denny R."/>
            <person name="Deshpande S."/>
            <person name="Dai X."/>
            <person name="Doyle J.J."/>
            <person name="Dudez A.M."/>
            <person name="Farmer A.D."/>
            <person name="Fouteau S."/>
            <person name="Franken C."/>
            <person name="Gibelin C."/>
            <person name="Gish J."/>
            <person name="Goldstein S."/>
            <person name="Gonzalez A.J."/>
            <person name="Green P.J."/>
            <person name="Hallab A."/>
            <person name="Hartog M."/>
            <person name="Hua A."/>
            <person name="Humphray S.J."/>
            <person name="Jeong D.H."/>
            <person name="Jing Y."/>
            <person name="Jocker A."/>
            <person name="Kenton S.M."/>
            <person name="Kim D.J."/>
            <person name="Klee K."/>
            <person name="Lai H."/>
            <person name="Lang C."/>
            <person name="Lin S."/>
            <person name="Macmil S.L."/>
            <person name="Magdelenat G."/>
            <person name="Matthews L."/>
            <person name="McCorrison J."/>
            <person name="Monaghan E.L."/>
            <person name="Mun J.H."/>
            <person name="Najar F.Z."/>
            <person name="Nicholson C."/>
            <person name="Noirot C."/>
            <person name="O'Bleness M."/>
            <person name="Paule C.R."/>
            <person name="Poulain J."/>
            <person name="Prion F."/>
            <person name="Qin B."/>
            <person name="Qu C."/>
            <person name="Retzel E.F."/>
            <person name="Riddle C."/>
            <person name="Sallet E."/>
            <person name="Samain S."/>
            <person name="Samson N."/>
            <person name="Sanders I."/>
            <person name="Saurat O."/>
            <person name="Scarpelli C."/>
            <person name="Schiex T."/>
            <person name="Segurens B."/>
            <person name="Severin A.J."/>
            <person name="Sherrier D.J."/>
            <person name="Shi R."/>
            <person name="Sims S."/>
            <person name="Singer S.R."/>
            <person name="Sinharoy S."/>
            <person name="Sterck L."/>
            <person name="Viollet A."/>
            <person name="Wang B.B."/>
            <person name="Wang K."/>
            <person name="Wang M."/>
            <person name="Wang X."/>
            <person name="Warfsmann J."/>
            <person name="Weissenbach J."/>
            <person name="White D.D."/>
            <person name="White J.D."/>
            <person name="Wiley G.B."/>
            <person name="Wincker P."/>
            <person name="Xing Y."/>
            <person name="Yang L."/>
            <person name="Yao Z."/>
            <person name="Ying F."/>
            <person name="Zhai J."/>
            <person name="Zhou L."/>
            <person name="Zuber A."/>
            <person name="Denarie J."/>
            <person name="Dixon R.A."/>
            <person name="May G.D."/>
            <person name="Schwartz D.C."/>
            <person name="Rogers J."/>
            <person name="Quetier F."/>
            <person name="Town C.D."/>
            <person name="Roe B.A."/>
        </authorList>
    </citation>
    <scope>NUCLEOTIDE SEQUENCE [LARGE SCALE GENOMIC DNA]</scope>
    <source>
        <strain evidence="1">A17</strain>
        <strain evidence="3 4">cv. Jemalong A17</strain>
    </source>
</reference>
<keyword evidence="4" id="KW-1185">Reference proteome</keyword>
<reference evidence="2" key="4">
    <citation type="journal article" date="2018" name="Nat. Plants">
        <title>Whole-genome landscape of Medicago truncatula symbiotic genes.</title>
        <authorList>
            <person name="Pecrix Y."/>
            <person name="Gamas P."/>
            <person name="Carrere S."/>
        </authorList>
    </citation>
    <scope>NUCLEOTIDE SEQUENCE</scope>
    <source>
        <tissue evidence="2">Leaves</tissue>
    </source>
</reference>
<evidence type="ECO:0000313" key="2">
    <source>
        <dbReference type="EMBL" id="RHN66055.1"/>
    </source>
</evidence>
<protein>
    <submittedName>
        <fullName evidence="1">NBS-LRR resistance protein, putative</fullName>
    </submittedName>
</protein>
<dbReference type="AlphaFoldDB" id="A0A072UTG9"/>
<dbReference type="EMBL" id="CM001219">
    <property type="protein sequence ID" value="KEH33149.1"/>
    <property type="molecule type" value="Genomic_DNA"/>
</dbReference>
<name>A0A072UTG9_MEDTR</name>
<gene>
    <name evidence="3" type="primary">25488704</name>
    <name evidence="1" type="ordered locus">MTR_3g024450</name>
    <name evidence="2" type="ORF">MtrunA17_Chr3g0086611</name>
</gene>
<dbReference type="Gramene" id="rna13966">
    <property type="protein sequence ID" value="RHN66055.1"/>
    <property type="gene ID" value="gene13966"/>
</dbReference>
<dbReference type="Gene3D" id="3.80.10.10">
    <property type="entry name" value="Ribonuclease Inhibitor"/>
    <property type="match status" value="1"/>
</dbReference>
<dbReference type="InterPro" id="IPR032675">
    <property type="entry name" value="LRR_dom_sf"/>
</dbReference>
<evidence type="ECO:0000313" key="1">
    <source>
        <dbReference type="EMBL" id="KEH33149.1"/>
    </source>
</evidence>
<evidence type="ECO:0000313" key="4">
    <source>
        <dbReference type="Proteomes" id="UP000002051"/>
    </source>
</evidence>